<proteinExistence type="predicted"/>
<dbReference type="Proteomes" id="UP000504637">
    <property type="component" value="Unplaced"/>
</dbReference>
<accession>A0A6J3M345</accession>
<evidence type="ECO:0000256" key="1">
    <source>
        <dbReference type="SAM" id="Phobius"/>
    </source>
</evidence>
<keyword evidence="1" id="KW-0472">Membrane</keyword>
<keyword evidence="1" id="KW-0812">Transmembrane</keyword>
<evidence type="ECO:0000313" key="3">
    <source>
        <dbReference type="RefSeq" id="XP_033458970.1"/>
    </source>
</evidence>
<gene>
    <name evidence="3" type="ORF">K489DRAFT_228683</name>
</gene>
<keyword evidence="1" id="KW-1133">Transmembrane helix</keyword>
<dbReference type="GeneID" id="54357590"/>
<sequence>MTDRPAIIIIIIIVGPCVERQQQQSGKEKQPSNDDKHLPTCLPRSVISNKNYVVASNPRRKTRARGKRFWFGFGLVWFSSPLCYGRFRGGNAALRLFLLLGCCCSSGPRNDLPTYLPDNHC</sequence>
<feature type="transmembrane region" description="Helical" evidence="1">
    <location>
        <begin position="69"/>
        <end position="87"/>
    </location>
</feature>
<organism evidence="3">
    <name type="scientific">Dissoconium aciculare CBS 342.82</name>
    <dbReference type="NCBI Taxonomy" id="1314786"/>
    <lineage>
        <taxon>Eukaryota</taxon>
        <taxon>Fungi</taxon>
        <taxon>Dikarya</taxon>
        <taxon>Ascomycota</taxon>
        <taxon>Pezizomycotina</taxon>
        <taxon>Dothideomycetes</taxon>
        <taxon>Dothideomycetidae</taxon>
        <taxon>Mycosphaerellales</taxon>
        <taxon>Dissoconiaceae</taxon>
        <taxon>Dissoconium</taxon>
    </lineage>
</organism>
<dbReference type="AlphaFoldDB" id="A0A6J3M345"/>
<dbReference type="RefSeq" id="XP_033458970.1">
    <property type="nucleotide sequence ID" value="XM_033599791.1"/>
</dbReference>
<evidence type="ECO:0000313" key="2">
    <source>
        <dbReference type="Proteomes" id="UP000504637"/>
    </source>
</evidence>
<reference evidence="3" key="2">
    <citation type="submission" date="2020-04" db="EMBL/GenBank/DDBJ databases">
        <authorList>
            <consortium name="NCBI Genome Project"/>
        </authorList>
    </citation>
    <scope>NUCLEOTIDE SEQUENCE</scope>
    <source>
        <strain evidence="3">CBS 342.82</strain>
    </source>
</reference>
<reference evidence="3" key="3">
    <citation type="submission" date="2025-08" db="UniProtKB">
        <authorList>
            <consortium name="RefSeq"/>
        </authorList>
    </citation>
    <scope>IDENTIFICATION</scope>
    <source>
        <strain evidence="3">CBS 342.82</strain>
    </source>
</reference>
<protein>
    <submittedName>
        <fullName evidence="3">Uncharacterized protein</fullName>
    </submittedName>
</protein>
<keyword evidence="2" id="KW-1185">Reference proteome</keyword>
<name>A0A6J3M345_9PEZI</name>
<reference evidence="3" key="1">
    <citation type="submission" date="2020-01" db="EMBL/GenBank/DDBJ databases">
        <authorList>
            <consortium name="DOE Joint Genome Institute"/>
            <person name="Haridas S."/>
            <person name="Albert R."/>
            <person name="Binder M."/>
            <person name="Bloem J."/>
            <person name="Labutti K."/>
            <person name="Salamov A."/>
            <person name="Andreopoulos B."/>
            <person name="Baker S.E."/>
            <person name="Barry K."/>
            <person name="Bills G."/>
            <person name="Bluhm B.H."/>
            <person name="Cannon C."/>
            <person name="Castanera R."/>
            <person name="Culley D.E."/>
            <person name="Daum C."/>
            <person name="Ezra D."/>
            <person name="Gonzalez J.B."/>
            <person name="Henrissat B."/>
            <person name="Kuo A."/>
            <person name="Liang C."/>
            <person name="Lipzen A."/>
            <person name="Lutzoni F."/>
            <person name="Magnuson J."/>
            <person name="Mondo S."/>
            <person name="Nolan M."/>
            <person name="Ohm R."/>
            <person name="Pangilinan J."/>
            <person name="Park H.-J."/>
            <person name="Ramirez L."/>
            <person name="Alfaro M."/>
            <person name="Sun H."/>
            <person name="Tritt A."/>
            <person name="Yoshinaga Y."/>
            <person name="Zwiers L.-H."/>
            <person name="Turgeon B.G."/>
            <person name="Goodwin S.B."/>
            <person name="Spatafora J.W."/>
            <person name="Crous P.W."/>
            <person name="Grigoriev I.V."/>
        </authorList>
    </citation>
    <scope>NUCLEOTIDE SEQUENCE</scope>
    <source>
        <strain evidence="3">CBS 342.82</strain>
    </source>
</reference>